<organism evidence="1 2">
    <name type="scientific">Echinops telfairi</name>
    <name type="common">Lesser hedgehog tenrec</name>
    <dbReference type="NCBI Taxonomy" id="9371"/>
    <lineage>
        <taxon>Eukaryota</taxon>
        <taxon>Metazoa</taxon>
        <taxon>Chordata</taxon>
        <taxon>Craniata</taxon>
        <taxon>Vertebrata</taxon>
        <taxon>Euteleostomi</taxon>
        <taxon>Mammalia</taxon>
        <taxon>Eutheria</taxon>
        <taxon>Afrotheria</taxon>
        <taxon>Tenrecidae</taxon>
        <taxon>Tenrecinae</taxon>
        <taxon>Echinops</taxon>
    </lineage>
</organism>
<protein>
    <submittedName>
        <fullName evidence="2">Uncharacterized protein C20orf96 homolog isoform X1</fullName>
    </submittedName>
</protein>
<evidence type="ECO:0000313" key="2">
    <source>
        <dbReference type="RefSeq" id="XP_045151374.1"/>
    </source>
</evidence>
<gene>
    <name evidence="2" type="primary">CUNH20orf96</name>
</gene>
<dbReference type="Proteomes" id="UP000694863">
    <property type="component" value="Unplaced"/>
</dbReference>
<proteinExistence type="predicted"/>
<sequence>MARVLPEPSSYTRSGLHPQIHRYQAPDYGPWQRSKKKTKPSILLPVQPTSSHKKNKTKALTSVQPVHSEPFLVAKPPRKQRKPSRGEKVDPGGVQARIRLMRAVLKSRQTSLRELLDHEKFLIKRNQDLVKTMQNMEDSSALQSREMLQQQDILSNVIDIVEYSNKKRLEEFEGELQKFEQEEEEKMNYLEQQVDQLNAKIKKTQEEVKFLSTYMDHEYPLQSVQISTLLRQLQQMKDLQQDEVDDLQEMRKKVLESLFNKIQEKKRDLLRSLAERALRPHQEILVQNTRDNQDILRYIDKFRDFNHEFLEEIPALRAQVRQLQSQIRQPREIIFADVLLRRPKCPPDMDVVLDIPREELLPF</sequence>
<accession>A0AC55DI06</accession>
<name>A0AC55DI06_ECHTE</name>
<reference evidence="2" key="1">
    <citation type="submission" date="2025-08" db="UniProtKB">
        <authorList>
            <consortium name="RefSeq"/>
        </authorList>
    </citation>
    <scope>IDENTIFICATION</scope>
</reference>
<evidence type="ECO:0000313" key="1">
    <source>
        <dbReference type="Proteomes" id="UP000694863"/>
    </source>
</evidence>
<dbReference type="RefSeq" id="XP_045151374.1">
    <property type="nucleotide sequence ID" value="XM_045295439.1"/>
</dbReference>
<keyword evidence="1" id="KW-1185">Reference proteome</keyword>